<dbReference type="InterPro" id="IPR011856">
    <property type="entry name" value="tRNA_endonuc-like_dom_sf"/>
</dbReference>
<comment type="caution">
    <text evidence="3">The sequence shown here is derived from an EMBL/GenBank/DDBJ whole genome shotgun (WGS) entry which is preliminary data.</text>
</comment>
<dbReference type="SUPFAM" id="SSF52980">
    <property type="entry name" value="Restriction endonuclease-like"/>
    <property type="match status" value="1"/>
</dbReference>
<sequence>MSNPIPTFYLLMNPLLNALFNLGGSGSINEIYEKVLELESIDENASLILHSPEKSNQTEIAYRLAWARTYLKKYGFLENSTRGVWMLTTLAKDKKKVAPKEVIKAVNKSDKDENKKANTIDLNDNNILNETKTWKEEIYQILTNEITPGAFERLTQRVLRESGFVQVEITGKTGDGGIDGKGIARIHGFMSFHVIFQCKKYQGSVSASDIRDFRGAMVGRADKGLFITTGTFTLAAIKEATRDGAPPIDLVDGDQLAEKLKELQLGVKVEMVEKVTVEKEWFINL</sequence>
<feature type="domain" description="Restriction system protein Mrr-like N-terminal" evidence="2">
    <location>
        <begin position="11"/>
        <end position="91"/>
    </location>
</feature>
<evidence type="ECO:0000313" key="3">
    <source>
        <dbReference type="EMBL" id="CDH47574.1"/>
    </source>
</evidence>
<dbReference type="AlphaFoldDB" id="A0A7U7J5N7"/>
<feature type="domain" description="Restriction endonuclease type IV Mrr" evidence="1">
    <location>
        <begin position="145"/>
        <end position="258"/>
    </location>
</feature>
<evidence type="ECO:0000259" key="2">
    <source>
        <dbReference type="Pfam" id="PF14338"/>
    </source>
</evidence>
<dbReference type="RefSeq" id="WP_195912247.1">
    <property type="nucleotide sequence ID" value="NZ_CBTK010000303.1"/>
</dbReference>
<name>A0A7U7J5N7_9GAMM</name>
<gene>
    <name evidence="3" type="ORF">BN874_840037</name>
</gene>
<evidence type="ECO:0000313" key="4">
    <source>
        <dbReference type="Proteomes" id="UP000019184"/>
    </source>
</evidence>
<reference evidence="3 4" key="1">
    <citation type="journal article" date="2014" name="ISME J.">
        <title>Candidatus Competibacter-lineage genomes retrieved from metagenomes reveal functional metabolic diversity.</title>
        <authorList>
            <person name="McIlroy S.J."/>
            <person name="Albertsen M."/>
            <person name="Andresen E.K."/>
            <person name="Saunders A.M."/>
            <person name="Kristiansen R."/>
            <person name="Stokholm-Bjerregaard M."/>
            <person name="Nielsen K.L."/>
            <person name="Nielsen P.H."/>
        </authorList>
    </citation>
    <scope>NUCLEOTIDE SEQUENCE [LARGE SCALE GENOMIC DNA]</scope>
    <source>
        <strain evidence="3 4">Run_B_J11</strain>
    </source>
</reference>
<keyword evidence="4" id="KW-1185">Reference proteome</keyword>
<dbReference type="Proteomes" id="UP000019184">
    <property type="component" value="Unassembled WGS sequence"/>
</dbReference>
<keyword evidence="3" id="KW-0378">Hydrolase</keyword>
<accession>A0A7U7J5N7</accession>
<dbReference type="PANTHER" id="PTHR30015:SF7">
    <property type="entry name" value="TYPE IV METHYL-DIRECTED RESTRICTION ENZYME ECOKMRR"/>
    <property type="match status" value="1"/>
</dbReference>
<dbReference type="EMBL" id="CBTK010000303">
    <property type="protein sequence ID" value="CDH47574.1"/>
    <property type="molecule type" value="Genomic_DNA"/>
</dbReference>
<dbReference type="GO" id="GO:0003677">
    <property type="term" value="F:DNA binding"/>
    <property type="evidence" value="ECO:0007669"/>
    <property type="project" value="InterPro"/>
</dbReference>
<dbReference type="InterPro" id="IPR052906">
    <property type="entry name" value="Type_IV_Methyl-Rstrct_Enzyme"/>
</dbReference>
<dbReference type="Pfam" id="PF04471">
    <property type="entry name" value="Mrr_cat"/>
    <property type="match status" value="1"/>
</dbReference>
<protein>
    <submittedName>
        <fullName evidence="3">Restriction endonuclease</fullName>
    </submittedName>
</protein>
<dbReference type="GO" id="GO:0015666">
    <property type="term" value="F:restriction endodeoxyribonuclease activity"/>
    <property type="evidence" value="ECO:0007669"/>
    <property type="project" value="TreeGrafter"/>
</dbReference>
<proteinExistence type="predicted"/>
<dbReference type="PANTHER" id="PTHR30015">
    <property type="entry name" value="MRR RESTRICTION SYSTEM PROTEIN"/>
    <property type="match status" value="1"/>
</dbReference>
<dbReference type="Pfam" id="PF14338">
    <property type="entry name" value="Mrr_N"/>
    <property type="match status" value="1"/>
</dbReference>
<dbReference type="InterPro" id="IPR011335">
    <property type="entry name" value="Restrct_endonuc-II-like"/>
</dbReference>
<keyword evidence="3" id="KW-0540">Nuclease</keyword>
<dbReference type="GO" id="GO:0009307">
    <property type="term" value="P:DNA restriction-modification system"/>
    <property type="evidence" value="ECO:0007669"/>
    <property type="project" value="InterPro"/>
</dbReference>
<keyword evidence="3" id="KW-0255">Endonuclease</keyword>
<evidence type="ECO:0000259" key="1">
    <source>
        <dbReference type="Pfam" id="PF04471"/>
    </source>
</evidence>
<organism evidence="3 4">
    <name type="scientific">Candidatus Contendobacter odensis Run_B_J11</name>
    <dbReference type="NCBI Taxonomy" id="1400861"/>
    <lineage>
        <taxon>Bacteria</taxon>
        <taxon>Pseudomonadati</taxon>
        <taxon>Pseudomonadota</taxon>
        <taxon>Gammaproteobacteria</taxon>
        <taxon>Candidatus Competibacteraceae</taxon>
        <taxon>Candidatus Contendibacter</taxon>
    </lineage>
</organism>
<dbReference type="InterPro" id="IPR025745">
    <property type="entry name" value="Mrr-like_N_dom"/>
</dbReference>
<dbReference type="Gene3D" id="3.40.1350.10">
    <property type="match status" value="1"/>
</dbReference>
<dbReference type="InterPro" id="IPR007560">
    <property type="entry name" value="Restrct_endonuc_IV_Mrr"/>
</dbReference>